<protein>
    <submittedName>
        <fullName evidence="2">GDP/UDP-N,N'-diacetylbacillosamine 2-epimerase (Hydrolysing)</fullName>
    </submittedName>
</protein>
<organism evidence="2 3">
    <name type="scientific">Williamwhitmania taraxaci</name>
    <dbReference type="NCBI Taxonomy" id="1640674"/>
    <lineage>
        <taxon>Bacteria</taxon>
        <taxon>Pseudomonadati</taxon>
        <taxon>Bacteroidota</taxon>
        <taxon>Bacteroidia</taxon>
        <taxon>Bacteroidales</taxon>
        <taxon>Williamwhitmaniaceae</taxon>
        <taxon>Williamwhitmania</taxon>
    </lineage>
</organism>
<dbReference type="SUPFAM" id="SSF53756">
    <property type="entry name" value="UDP-Glycosyltransferase/glycogen phosphorylase"/>
    <property type="match status" value="1"/>
</dbReference>
<dbReference type="EMBL" id="FMYP01000001">
    <property type="protein sequence ID" value="SDB81172.1"/>
    <property type="molecule type" value="Genomic_DNA"/>
</dbReference>
<dbReference type="Proteomes" id="UP000199452">
    <property type="component" value="Unassembled WGS sequence"/>
</dbReference>
<dbReference type="AlphaFoldDB" id="A0A1G6GGL2"/>
<accession>A0A1G6GGL2</accession>
<reference evidence="2 3" key="1">
    <citation type="submission" date="2016-09" db="EMBL/GenBank/DDBJ databases">
        <authorList>
            <person name="Capua I."/>
            <person name="De Benedictis P."/>
            <person name="Joannis T."/>
            <person name="Lombin L.H."/>
            <person name="Cattoli G."/>
        </authorList>
    </citation>
    <scope>NUCLEOTIDE SEQUENCE [LARGE SCALE GENOMIC DNA]</scope>
    <source>
        <strain evidence="2 3">A7P-90m</strain>
    </source>
</reference>
<dbReference type="PANTHER" id="PTHR43174:SF3">
    <property type="entry name" value="UDP-N-ACETYLGLUCOSAMINE 2-EPIMERASE"/>
    <property type="match status" value="1"/>
</dbReference>
<dbReference type="NCBIfam" id="TIGR03568">
    <property type="entry name" value="NeuC_NnaA"/>
    <property type="match status" value="1"/>
</dbReference>
<dbReference type="RefSeq" id="WP_092433952.1">
    <property type="nucleotide sequence ID" value="NZ_FMYP01000001.1"/>
</dbReference>
<evidence type="ECO:0000313" key="2">
    <source>
        <dbReference type="EMBL" id="SDB81172.1"/>
    </source>
</evidence>
<dbReference type="Gene3D" id="3.40.50.2000">
    <property type="entry name" value="Glycogen Phosphorylase B"/>
    <property type="match status" value="2"/>
</dbReference>
<name>A0A1G6GGL2_9BACT</name>
<dbReference type="PANTHER" id="PTHR43174">
    <property type="entry name" value="UDP-N-ACETYLGLUCOSAMINE 2-EPIMERASE"/>
    <property type="match status" value="1"/>
</dbReference>
<dbReference type="Pfam" id="PF02350">
    <property type="entry name" value="Epimerase_2"/>
    <property type="match status" value="1"/>
</dbReference>
<dbReference type="GO" id="GO:0006047">
    <property type="term" value="P:UDP-N-acetylglucosamine metabolic process"/>
    <property type="evidence" value="ECO:0007669"/>
    <property type="project" value="InterPro"/>
</dbReference>
<dbReference type="InterPro" id="IPR003331">
    <property type="entry name" value="UDP_GlcNAc_Epimerase_2_dom"/>
</dbReference>
<evidence type="ECO:0000313" key="3">
    <source>
        <dbReference type="Proteomes" id="UP000199452"/>
    </source>
</evidence>
<gene>
    <name evidence="2" type="ORF">SAMN05216323_100137</name>
</gene>
<keyword evidence="3" id="KW-1185">Reference proteome</keyword>
<evidence type="ECO:0000259" key="1">
    <source>
        <dbReference type="Pfam" id="PF02350"/>
    </source>
</evidence>
<dbReference type="STRING" id="1640674.SAMN05216323_100137"/>
<dbReference type="InterPro" id="IPR029767">
    <property type="entry name" value="WecB-like"/>
</dbReference>
<sequence>MVKIGVLTSSRADFGVYLPLLKAFLKDTDIDFEIIAFGTHLSNLHGYTIVEIKENGFDVKHAISCMLADDSEVAIATSAALTSMKFAEFWANHKNEYDIVLCLGDRFEMFSAVIAGVPYGVKFAHLYGGDYSKGAIDNVYRDGMTHASIMHFTSNQKCAERVLALTGSKDRIEVIGILSLDELEKTHLLTIEEFRSKWKIDLSKQTLLISFHPETVNADKNIAYARIVKTVLEELYNQYQLVITMPNADTNGSIFRKEFELLKAANPKNVFLIENFGNQSYFTCMKHSLLLLGNSSSGISEAASFNKYFINIGERQTGRVLGKNIISVPFSPELILNKTKATLELGEFKGENIYKSEGAVNHIISKLKSISI</sequence>
<dbReference type="OrthoDB" id="9803238at2"/>
<proteinExistence type="predicted"/>
<feature type="domain" description="UDP-N-acetylglucosamine 2-epimerase" evidence="1">
    <location>
        <begin position="25"/>
        <end position="368"/>
    </location>
</feature>
<dbReference type="InterPro" id="IPR020004">
    <property type="entry name" value="UDP-GlcNAc_Epase"/>
</dbReference>
<dbReference type="GO" id="GO:0004553">
    <property type="term" value="F:hydrolase activity, hydrolyzing O-glycosyl compounds"/>
    <property type="evidence" value="ECO:0007669"/>
    <property type="project" value="InterPro"/>
</dbReference>